<dbReference type="GO" id="GO:0061630">
    <property type="term" value="F:ubiquitin protein ligase activity"/>
    <property type="evidence" value="ECO:0000318"/>
    <property type="project" value="GO_Central"/>
</dbReference>
<sequence length="170" mass="18732">MASIAMDIADEFQLLLRQAQAVQGIIFLAEVEDLLRQLQQEDDFLPDPDAMFRELVRLGHITEANTDNITPHASVAGALATAVAEALKTVDAPSDGRDCPICIEDDDSAAWKETPCEHRFHGRCLERWLQAKGSCPMCRRQLVTMPSAAAPSTAVFSDLELDAMMDLVNY</sequence>
<dbReference type="Gramene" id="TraesCSU03G0145300.1">
    <property type="protein sequence ID" value="TraesCSU03G0145300.1.CDS1"/>
    <property type="gene ID" value="TraesCSU03G0145300"/>
</dbReference>
<dbReference type="InterPro" id="IPR013083">
    <property type="entry name" value="Znf_RING/FYVE/PHD"/>
</dbReference>
<evidence type="ECO:0000256" key="3">
    <source>
        <dbReference type="ARBA" id="ARBA00022833"/>
    </source>
</evidence>
<evidence type="ECO:0000259" key="5">
    <source>
        <dbReference type="PROSITE" id="PS50089"/>
    </source>
</evidence>
<dbReference type="Gramene" id="TraesROB_scaffold_213577_01G000100.1">
    <property type="protein sequence ID" value="TraesROB_scaffold_213577_01G000100.1"/>
    <property type="gene ID" value="TraesROB_scaffold_213577_01G000100"/>
</dbReference>
<evidence type="ECO:0000313" key="7">
    <source>
        <dbReference type="Proteomes" id="UP000019116"/>
    </source>
</evidence>
<dbReference type="STRING" id="4565.A0A341ZDA8"/>
<dbReference type="EnsemblPlants" id="TraesCSU02G152200.1">
    <property type="protein sequence ID" value="TraesCSU02G152200.1.cds1"/>
    <property type="gene ID" value="TraesCSU02G152200"/>
</dbReference>
<dbReference type="SMART" id="SM00184">
    <property type="entry name" value="RING"/>
    <property type="match status" value="1"/>
</dbReference>
<proteinExistence type="predicted"/>
<dbReference type="OMA" id="HMIEANT"/>
<dbReference type="Gramene" id="TraesCSU03G0145400.1">
    <property type="protein sequence ID" value="TraesCSU03G0145400.1.CDS1"/>
    <property type="gene ID" value="TraesCSU03G0145400"/>
</dbReference>
<dbReference type="Gramene" id="TraesCSU02G152300.1">
    <property type="protein sequence ID" value="TraesCSU02G152300.1.cds1"/>
    <property type="gene ID" value="TraesCSU02G152300"/>
</dbReference>
<dbReference type="AlphaFoldDB" id="A0A341ZDA8"/>
<feature type="domain" description="RING-type" evidence="5">
    <location>
        <begin position="99"/>
        <end position="139"/>
    </location>
</feature>
<keyword evidence="7" id="KW-1185">Reference proteome</keyword>
<organism evidence="6">
    <name type="scientific">Triticum aestivum</name>
    <name type="common">Wheat</name>
    <dbReference type="NCBI Taxonomy" id="4565"/>
    <lineage>
        <taxon>Eukaryota</taxon>
        <taxon>Viridiplantae</taxon>
        <taxon>Streptophyta</taxon>
        <taxon>Embryophyta</taxon>
        <taxon>Tracheophyta</taxon>
        <taxon>Spermatophyta</taxon>
        <taxon>Magnoliopsida</taxon>
        <taxon>Liliopsida</taxon>
        <taxon>Poales</taxon>
        <taxon>Poaceae</taxon>
        <taxon>BOP clade</taxon>
        <taxon>Pooideae</taxon>
        <taxon>Triticodae</taxon>
        <taxon>Triticeae</taxon>
        <taxon>Triticinae</taxon>
        <taxon>Triticum</taxon>
    </lineage>
</organism>
<protein>
    <recommendedName>
        <fullName evidence="5">RING-type domain-containing protein</fullName>
    </recommendedName>
</protein>
<dbReference type="InterPro" id="IPR001841">
    <property type="entry name" value="Znf_RING"/>
</dbReference>
<accession>A0A341ZDA8</accession>
<dbReference type="GO" id="GO:0016567">
    <property type="term" value="P:protein ubiquitination"/>
    <property type="evidence" value="ECO:0000318"/>
    <property type="project" value="GO_Central"/>
</dbReference>
<evidence type="ECO:0000256" key="4">
    <source>
        <dbReference type="PROSITE-ProRule" id="PRU00175"/>
    </source>
</evidence>
<dbReference type="Gramene" id="TraesWEE_scaffold_205176_01G000100.1">
    <property type="protein sequence ID" value="TraesWEE_scaffold_205176_01G000100.1"/>
    <property type="gene ID" value="TraesWEE_scaffold_205176_01G000100"/>
</dbReference>
<name>A0A341ZDA8_WHEAT</name>
<dbReference type="Pfam" id="PF13639">
    <property type="entry name" value="zf-RING_2"/>
    <property type="match status" value="1"/>
</dbReference>
<dbReference type="GO" id="GO:0006511">
    <property type="term" value="P:ubiquitin-dependent protein catabolic process"/>
    <property type="evidence" value="ECO:0000318"/>
    <property type="project" value="GO_Central"/>
</dbReference>
<dbReference type="EnsemblPlants" id="TraesCSU02G152300.1">
    <property type="protein sequence ID" value="TraesCSU02G152300.1.cds1"/>
    <property type="gene ID" value="TraesCSU02G152300"/>
</dbReference>
<keyword evidence="3" id="KW-0862">Zinc</keyword>
<reference evidence="6" key="1">
    <citation type="submission" date="2018-08" db="EMBL/GenBank/DDBJ databases">
        <authorList>
            <person name="Rossello M."/>
        </authorList>
    </citation>
    <scope>NUCLEOTIDE SEQUENCE [LARGE SCALE GENOMIC DNA]</scope>
    <source>
        <strain evidence="6">cv. Chinese Spring</strain>
    </source>
</reference>
<dbReference type="SUPFAM" id="SSF57850">
    <property type="entry name" value="RING/U-box"/>
    <property type="match status" value="1"/>
</dbReference>
<keyword evidence="2 4" id="KW-0863">Zinc-finger</keyword>
<dbReference type="PROSITE" id="PS50089">
    <property type="entry name" value="ZF_RING_2"/>
    <property type="match status" value="1"/>
</dbReference>
<dbReference type="PANTHER" id="PTHR15710:SF217">
    <property type="entry name" value="E3 UBIQUITIN-PROTEIN LIGASE RDUF2"/>
    <property type="match status" value="1"/>
</dbReference>
<dbReference type="Gramene" id="TraesCLE_scaffold_251669_01G000100.1">
    <property type="protein sequence ID" value="TraesCLE_scaffold_251669_01G000100.1"/>
    <property type="gene ID" value="TraesCLE_scaffold_251669_01G000100"/>
</dbReference>
<reference evidence="6" key="2">
    <citation type="submission" date="2018-10" db="UniProtKB">
        <authorList>
            <consortium name="EnsemblPlants"/>
        </authorList>
    </citation>
    <scope>IDENTIFICATION</scope>
</reference>
<dbReference type="Proteomes" id="UP000019116">
    <property type="component" value="Chromosome Un"/>
</dbReference>
<dbReference type="Gramene" id="TraesCSU02G152200.1">
    <property type="protein sequence ID" value="TraesCSU02G152200.1.cds1"/>
    <property type="gene ID" value="TraesCSU02G152200"/>
</dbReference>
<keyword evidence="1" id="KW-0479">Metal-binding</keyword>
<dbReference type="Gene3D" id="3.30.40.10">
    <property type="entry name" value="Zinc/RING finger domain, C3HC4 (zinc finger)"/>
    <property type="match status" value="1"/>
</dbReference>
<evidence type="ECO:0000313" key="6">
    <source>
        <dbReference type="EnsemblPlants" id="TraesCSU02G152200.1.cds1"/>
    </source>
</evidence>
<dbReference type="PANTHER" id="PTHR15710">
    <property type="entry name" value="E3 UBIQUITIN-PROTEIN LIGASE PRAJA"/>
    <property type="match status" value="1"/>
</dbReference>
<dbReference type="GO" id="GO:0008270">
    <property type="term" value="F:zinc ion binding"/>
    <property type="evidence" value="ECO:0007669"/>
    <property type="project" value="UniProtKB-KW"/>
</dbReference>
<evidence type="ECO:0000256" key="1">
    <source>
        <dbReference type="ARBA" id="ARBA00022723"/>
    </source>
</evidence>
<dbReference type="OrthoDB" id="8062037at2759"/>
<evidence type="ECO:0000256" key="2">
    <source>
        <dbReference type="ARBA" id="ARBA00022771"/>
    </source>
</evidence>